<comment type="caution">
    <text evidence="1">The sequence shown here is derived from an EMBL/GenBank/DDBJ whole genome shotgun (WGS) entry which is preliminary data.</text>
</comment>
<keyword evidence="2" id="KW-1185">Reference proteome</keyword>
<dbReference type="OrthoDB" id="4740148at2759"/>
<organism evidence="1 2">
    <name type="scientific">Patellaria atrata CBS 101060</name>
    <dbReference type="NCBI Taxonomy" id="1346257"/>
    <lineage>
        <taxon>Eukaryota</taxon>
        <taxon>Fungi</taxon>
        <taxon>Dikarya</taxon>
        <taxon>Ascomycota</taxon>
        <taxon>Pezizomycotina</taxon>
        <taxon>Dothideomycetes</taxon>
        <taxon>Dothideomycetes incertae sedis</taxon>
        <taxon>Patellariales</taxon>
        <taxon>Patellariaceae</taxon>
        <taxon>Patellaria</taxon>
    </lineage>
</organism>
<protein>
    <submittedName>
        <fullName evidence="1">Uncharacterized protein</fullName>
    </submittedName>
</protein>
<dbReference type="EMBL" id="MU006093">
    <property type="protein sequence ID" value="KAF2840445.1"/>
    <property type="molecule type" value="Genomic_DNA"/>
</dbReference>
<sequence>MELDETSKPFTAELKEDYHHDKAVYQKAVHDILQAHIADVPEGRRRYIEKYIAEILVLSLHNLSNVQRFTIAYVSLNEHEGALRSAICTVTIEFEYKKIDPKTVGVEISRNVYKAILNRKLFEEQEFDQKMLDLGRPIVQAWTIDIATQDV</sequence>
<name>A0A9P4SD71_9PEZI</name>
<dbReference type="AlphaFoldDB" id="A0A9P4SD71"/>
<evidence type="ECO:0000313" key="1">
    <source>
        <dbReference type="EMBL" id="KAF2840445.1"/>
    </source>
</evidence>
<gene>
    <name evidence="1" type="ORF">M501DRAFT_1002802</name>
</gene>
<accession>A0A9P4SD71</accession>
<proteinExistence type="predicted"/>
<evidence type="ECO:0000313" key="2">
    <source>
        <dbReference type="Proteomes" id="UP000799429"/>
    </source>
</evidence>
<reference evidence="1" key="1">
    <citation type="journal article" date="2020" name="Stud. Mycol.">
        <title>101 Dothideomycetes genomes: a test case for predicting lifestyles and emergence of pathogens.</title>
        <authorList>
            <person name="Haridas S."/>
            <person name="Albert R."/>
            <person name="Binder M."/>
            <person name="Bloem J."/>
            <person name="Labutti K."/>
            <person name="Salamov A."/>
            <person name="Andreopoulos B."/>
            <person name="Baker S."/>
            <person name="Barry K."/>
            <person name="Bills G."/>
            <person name="Bluhm B."/>
            <person name="Cannon C."/>
            <person name="Castanera R."/>
            <person name="Culley D."/>
            <person name="Daum C."/>
            <person name="Ezra D."/>
            <person name="Gonzalez J."/>
            <person name="Henrissat B."/>
            <person name="Kuo A."/>
            <person name="Liang C."/>
            <person name="Lipzen A."/>
            <person name="Lutzoni F."/>
            <person name="Magnuson J."/>
            <person name="Mondo S."/>
            <person name="Nolan M."/>
            <person name="Ohm R."/>
            <person name="Pangilinan J."/>
            <person name="Park H.-J."/>
            <person name="Ramirez L."/>
            <person name="Alfaro M."/>
            <person name="Sun H."/>
            <person name="Tritt A."/>
            <person name="Yoshinaga Y."/>
            <person name="Zwiers L.-H."/>
            <person name="Turgeon B."/>
            <person name="Goodwin S."/>
            <person name="Spatafora J."/>
            <person name="Crous P."/>
            <person name="Grigoriev I."/>
        </authorList>
    </citation>
    <scope>NUCLEOTIDE SEQUENCE</scope>
    <source>
        <strain evidence="1">CBS 101060</strain>
    </source>
</reference>
<dbReference type="Proteomes" id="UP000799429">
    <property type="component" value="Unassembled WGS sequence"/>
</dbReference>